<keyword evidence="2" id="KW-0472">Membrane</keyword>
<organism evidence="8 9">
    <name type="scientific">Mya arenaria</name>
    <name type="common">Soft-shell clam</name>
    <dbReference type="NCBI Taxonomy" id="6604"/>
    <lineage>
        <taxon>Eukaryota</taxon>
        <taxon>Metazoa</taxon>
        <taxon>Spiralia</taxon>
        <taxon>Lophotrochozoa</taxon>
        <taxon>Mollusca</taxon>
        <taxon>Bivalvia</taxon>
        <taxon>Autobranchia</taxon>
        <taxon>Heteroconchia</taxon>
        <taxon>Euheterodonta</taxon>
        <taxon>Imparidentia</taxon>
        <taxon>Neoheterodontei</taxon>
        <taxon>Myida</taxon>
        <taxon>Myoidea</taxon>
        <taxon>Myidae</taxon>
        <taxon>Mya</taxon>
    </lineage>
</organism>
<comment type="subcellular location">
    <subcellularLocation>
        <location evidence="1">Membrane</location>
        <topology evidence="1">Single-pass type I membrane protein</topology>
    </subcellularLocation>
</comment>
<keyword evidence="9" id="KW-1185">Reference proteome</keyword>
<dbReference type="SUPFAM" id="SSF48726">
    <property type="entry name" value="Immunoglobulin"/>
    <property type="match status" value="3"/>
</dbReference>
<evidence type="ECO:0000313" key="8">
    <source>
        <dbReference type="EMBL" id="WAR06275.1"/>
    </source>
</evidence>
<dbReference type="InterPro" id="IPR007110">
    <property type="entry name" value="Ig-like_dom"/>
</dbReference>
<protein>
    <submittedName>
        <fullName evidence="8">HMCN2-like protein</fullName>
    </submittedName>
</protein>
<keyword evidence="3" id="KW-1015">Disulfide bond</keyword>
<reference evidence="8" key="1">
    <citation type="submission" date="2022-11" db="EMBL/GenBank/DDBJ databases">
        <title>Centuries of genome instability and evolution in soft-shell clam transmissible cancer (bioRxiv).</title>
        <authorList>
            <person name="Hart S.F.M."/>
            <person name="Yonemitsu M.A."/>
            <person name="Giersch R.M."/>
            <person name="Beal B.F."/>
            <person name="Arriagada G."/>
            <person name="Davis B.W."/>
            <person name="Ostrander E.A."/>
            <person name="Goff S.P."/>
            <person name="Metzger M.J."/>
        </authorList>
    </citation>
    <scope>NUCLEOTIDE SEQUENCE</scope>
    <source>
        <strain evidence="8">MELC-2E11</strain>
        <tissue evidence="8">Siphon/mantle</tissue>
    </source>
</reference>
<evidence type="ECO:0000259" key="7">
    <source>
        <dbReference type="PROSITE" id="PS50835"/>
    </source>
</evidence>
<feature type="signal peptide" evidence="6">
    <location>
        <begin position="1"/>
        <end position="26"/>
    </location>
</feature>
<keyword evidence="6" id="KW-0732">Signal</keyword>
<dbReference type="EMBL" id="CP111016">
    <property type="protein sequence ID" value="WAR06275.1"/>
    <property type="molecule type" value="Genomic_DNA"/>
</dbReference>
<dbReference type="InterPro" id="IPR036179">
    <property type="entry name" value="Ig-like_dom_sf"/>
</dbReference>
<evidence type="ECO:0000256" key="3">
    <source>
        <dbReference type="ARBA" id="ARBA00023157"/>
    </source>
</evidence>
<dbReference type="InterPro" id="IPR013783">
    <property type="entry name" value="Ig-like_fold"/>
</dbReference>
<dbReference type="InterPro" id="IPR003599">
    <property type="entry name" value="Ig_sub"/>
</dbReference>
<dbReference type="Pfam" id="PF08205">
    <property type="entry name" value="C2-set_2"/>
    <property type="match status" value="1"/>
</dbReference>
<dbReference type="Gene3D" id="2.60.40.10">
    <property type="entry name" value="Immunoglobulins"/>
    <property type="match status" value="3"/>
</dbReference>
<dbReference type="PANTHER" id="PTHR11640:SF31">
    <property type="entry name" value="IRREGULAR CHIASM C-ROUGHEST PROTEIN-RELATED"/>
    <property type="match status" value="1"/>
</dbReference>
<keyword evidence="4" id="KW-0325">Glycoprotein</keyword>
<dbReference type="PANTHER" id="PTHR11640">
    <property type="entry name" value="NEPHRIN"/>
    <property type="match status" value="1"/>
</dbReference>
<dbReference type="Proteomes" id="UP001164746">
    <property type="component" value="Chromosome 5"/>
</dbReference>
<feature type="domain" description="Ig-like" evidence="7">
    <location>
        <begin position="213"/>
        <end position="296"/>
    </location>
</feature>
<evidence type="ECO:0000256" key="6">
    <source>
        <dbReference type="SAM" id="SignalP"/>
    </source>
</evidence>
<gene>
    <name evidence="8" type="ORF">MAR_021644</name>
</gene>
<evidence type="ECO:0000256" key="5">
    <source>
        <dbReference type="ARBA" id="ARBA00023319"/>
    </source>
</evidence>
<proteinExistence type="predicted"/>
<dbReference type="SMART" id="SM00409">
    <property type="entry name" value="IG"/>
    <property type="match status" value="3"/>
</dbReference>
<evidence type="ECO:0000256" key="1">
    <source>
        <dbReference type="ARBA" id="ARBA00004479"/>
    </source>
</evidence>
<feature type="domain" description="Ig-like" evidence="7">
    <location>
        <begin position="136"/>
        <end position="210"/>
    </location>
</feature>
<dbReference type="InterPro" id="IPR013162">
    <property type="entry name" value="CD80_C2-set"/>
</dbReference>
<dbReference type="PROSITE" id="PS50835">
    <property type="entry name" value="IG_LIKE"/>
    <property type="match status" value="2"/>
</dbReference>
<accession>A0ABY7E8C2</accession>
<name>A0ABY7E8C2_MYAAR</name>
<sequence>MRDYTPVKVVRWKVLHLLLTIASTQGALVLTSDQQFAQLRGDITLTCNTSDSNTSVQFEKDKNYVGRCSSFGCEKSNPTKFIVIRNTEPAGYNVTITDFKVNDAGYYTCLNSYIREPISGKNITYAVDIMSVTLTPKANPISVIENTPQLFQCLTSISRPKANVTWYLGSEKLTSVTESSPSQDVTVSTLNYTSQRKNQNMKIHCQGSNGDGPSQIVCKLGGSTMSSGVSVKEGWEFGLDCSSDGNPSPSFSWTHPGDGPSNPLFIRSINRTHAGRFTIIARSNLIPSEQQAVNLTKDIYVNVEVQYPPDPPSCRVGSSAISSNIVSAIRGNTISINCSFDSNPPSRNSWSVPGVSTPTSGQSFDLVVQKATTITLTMENSMQFTNGKNEQGRHESPIEVKVLCKLLILSLTG</sequence>
<evidence type="ECO:0000256" key="4">
    <source>
        <dbReference type="ARBA" id="ARBA00023180"/>
    </source>
</evidence>
<evidence type="ECO:0000313" key="9">
    <source>
        <dbReference type="Proteomes" id="UP001164746"/>
    </source>
</evidence>
<evidence type="ECO:0000256" key="2">
    <source>
        <dbReference type="ARBA" id="ARBA00023136"/>
    </source>
</evidence>
<keyword evidence="5" id="KW-0393">Immunoglobulin domain</keyword>
<feature type="chain" id="PRO_5045268550" evidence="6">
    <location>
        <begin position="27"/>
        <end position="413"/>
    </location>
</feature>
<dbReference type="InterPro" id="IPR051275">
    <property type="entry name" value="Cell_adhesion_signaling"/>
</dbReference>